<name>A0AAW2EKT6_9HYME</name>
<evidence type="ECO:0000313" key="2">
    <source>
        <dbReference type="Proteomes" id="UP001430953"/>
    </source>
</evidence>
<proteinExistence type="predicted"/>
<reference evidence="1 2" key="1">
    <citation type="submission" date="2023-03" db="EMBL/GenBank/DDBJ databases">
        <title>High recombination rates correlate with genetic variation in Cardiocondyla obscurior ants.</title>
        <authorList>
            <person name="Errbii M."/>
        </authorList>
    </citation>
    <scope>NUCLEOTIDE SEQUENCE [LARGE SCALE GENOMIC DNA]</scope>
    <source>
        <strain evidence="1">Alpha-2009</strain>
        <tissue evidence="1">Whole body</tissue>
    </source>
</reference>
<organism evidence="1 2">
    <name type="scientific">Cardiocondyla obscurior</name>
    <dbReference type="NCBI Taxonomy" id="286306"/>
    <lineage>
        <taxon>Eukaryota</taxon>
        <taxon>Metazoa</taxon>
        <taxon>Ecdysozoa</taxon>
        <taxon>Arthropoda</taxon>
        <taxon>Hexapoda</taxon>
        <taxon>Insecta</taxon>
        <taxon>Pterygota</taxon>
        <taxon>Neoptera</taxon>
        <taxon>Endopterygota</taxon>
        <taxon>Hymenoptera</taxon>
        <taxon>Apocrita</taxon>
        <taxon>Aculeata</taxon>
        <taxon>Formicoidea</taxon>
        <taxon>Formicidae</taxon>
        <taxon>Myrmicinae</taxon>
        <taxon>Cardiocondyla</taxon>
    </lineage>
</organism>
<dbReference type="AlphaFoldDB" id="A0AAW2EKT6"/>
<protein>
    <submittedName>
        <fullName evidence="1">Uncharacterized protein</fullName>
    </submittedName>
</protein>
<evidence type="ECO:0000313" key="1">
    <source>
        <dbReference type="EMBL" id="KAL0104331.1"/>
    </source>
</evidence>
<sequence length="94" mass="10514">MKNRLMINLIDYPFRRYGCSTGPAAPESLNILAHLRNSLTLRRLRSPSGILKHCTHKRSAFSRSPTCGHYQHRLHGSSTGHVGVPLIRIINEGA</sequence>
<keyword evidence="2" id="KW-1185">Reference proteome</keyword>
<dbReference type="EMBL" id="JADYXP020000020">
    <property type="protein sequence ID" value="KAL0104331.1"/>
    <property type="molecule type" value="Genomic_DNA"/>
</dbReference>
<accession>A0AAW2EKT6</accession>
<dbReference type="Proteomes" id="UP001430953">
    <property type="component" value="Unassembled WGS sequence"/>
</dbReference>
<gene>
    <name evidence="1" type="ORF">PUN28_017217</name>
</gene>
<comment type="caution">
    <text evidence="1">The sequence shown here is derived from an EMBL/GenBank/DDBJ whole genome shotgun (WGS) entry which is preliminary data.</text>
</comment>